<keyword evidence="6 8" id="KW-0472">Membrane</keyword>
<gene>
    <name evidence="10" type="ORF">CBR_g2893</name>
</gene>
<keyword evidence="8" id="KW-0812">Transmembrane</keyword>
<evidence type="ECO:0000256" key="8">
    <source>
        <dbReference type="SAM" id="Phobius"/>
    </source>
</evidence>
<accession>A0A388KE73</accession>
<dbReference type="InterPro" id="IPR039448">
    <property type="entry name" value="Beta_helix"/>
</dbReference>
<evidence type="ECO:0000256" key="6">
    <source>
        <dbReference type="ARBA" id="ARBA00023136"/>
    </source>
</evidence>
<dbReference type="InterPro" id="IPR003368">
    <property type="entry name" value="POMP_repeat"/>
</dbReference>
<keyword evidence="11" id="KW-1185">Reference proteome</keyword>
<dbReference type="Pfam" id="PF13229">
    <property type="entry name" value="Beta_helix"/>
    <property type="match status" value="1"/>
</dbReference>
<reference evidence="10 11" key="1">
    <citation type="journal article" date="2018" name="Cell">
        <title>The Chara Genome: Secondary Complexity and Implications for Plant Terrestrialization.</title>
        <authorList>
            <person name="Nishiyama T."/>
            <person name="Sakayama H."/>
            <person name="Vries J.D."/>
            <person name="Buschmann H."/>
            <person name="Saint-Marcoux D."/>
            <person name="Ullrich K.K."/>
            <person name="Haas F.B."/>
            <person name="Vanderstraeten L."/>
            <person name="Becker D."/>
            <person name="Lang D."/>
            <person name="Vosolsobe S."/>
            <person name="Rombauts S."/>
            <person name="Wilhelmsson P.K.I."/>
            <person name="Janitza P."/>
            <person name="Kern R."/>
            <person name="Heyl A."/>
            <person name="Rumpler F."/>
            <person name="Villalobos L.I.A.C."/>
            <person name="Clay J.M."/>
            <person name="Skokan R."/>
            <person name="Toyoda A."/>
            <person name="Suzuki Y."/>
            <person name="Kagoshima H."/>
            <person name="Schijlen E."/>
            <person name="Tajeshwar N."/>
            <person name="Catarino B."/>
            <person name="Hetherington A.J."/>
            <person name="Saltykova A."/>
            <person name="Bonnot C."/>
            <person name="Breuninger H."/>
            <person name="Symeonidi A."/>
            <person name="Radhakrishnan G.V."/>
            <person name="Van Nieuwerburgh F."/>
            <person name="Deforce D."/>
            <person name="Chang C."/>
            <person name="Karol K.G."/>
            <person name="Hedrich R."/>
            <person name="Ulvskov P."/>
            <person name="Glockner G."/>
            <person name="Delwiche C.F."/>
            <person name="Petrasek J."/>
            <person name="Van de Peer Y."/>
            <person name="Friml J."/>
            <person name="Beilby M."/>
            <person name="Dolan L."/>
            <person name="Kohara Y."/>
            <person name="Sugano S."/>
            <person name="Fujiyama A."/>
            <person name="Delaux P.-M."/>
            <person name="Quint M."/>
            <person name="TheiBen G."/>
            <person name="Hagemann M."/>
            <person name="Harholt J."/>
            <person name="Dunand C."/>
            <person name="Zachgo S."/>
            <person name="Langdale J."/>
            <person name="Maumus F."/>
            <person name="Straeten D.V.D."/>
            <person name="Gould S.B."/>
            <person name="Rensing S.A."/>
        </authorList>
    </citation>
    <scope>NUCLEOTIDE SEQUENCE [LARGE SCALE GENOMIC DNA]</scope>
    <source>
        <strain evidence="10 11">S276</strain>
    </source>
</reference>
<evidence type="ECO:0000256" key="3">
    <source>
        <dbReference type="ARBA" id="ARBA00004613"/>
    </source>
</evidence>
<comment type="subcellular location">
    <subcellularLocation>
        <location evidence="1">Cell envelope</location>
    </subcellularLocation>
    <subcellularLocation>
        <location evidence="2">Cell outer membrane</location>
    </subcellularLocation>
    <subcellularLocation>
        <location evidence="3">Secreted</location>
    </subcellularLocation>
</comment>
<evidence type="ECO:0000256" key="2">
    <source>
        <dbReference type="ARBA" id="ARBA00004442"/>
    </source>
</evidence>
<dbReference type="NCBIfam" id="TIGR01376">
    <property type="entry name" value="POMP_repeat"/>
    <property type="match status" value="1"/>
</dbReference>
<evidence type="ECO:0000256" key="7">
    <source>
        <dbReference type="ARBA" id="ARBA00023237"/>
    </source>
</evidence>
<evidence type="ECO:0000313" key="11">
    <source>
        <dbReference type="Proteomes" id="UP000265515"/>
    </source>
</evidence>
<dbReference type="Gramene" id="GBG68349">
    <property type="protein sequence ID" value="GBG68349"/>
    <property type="gene ID" value="CBR_g2893"/>
</dbReference>
<dbReference type="GO" id="GO:0005576">
    <property type="term" value="C:extracellular region"/>
    <property type="evidence" value="ECO:0007669"/>
    <property type="project" value="UniProtKB-SubCell"/>
</dbReference>
<evidence type="ECO:0000256" key="4">
    <source>
        <dbReference type="ARBA" id="ARBA00022525"/>
    </source>
</evidence>
<feature type="transmembrane region" description="Helical" evidence="8">
    <location>
        <begin position="12"/>
        <end position="32"/>
    </location>
</feature>
<dbReference type="InterPro" id="IPR011050">
    <property type="entry name" value="Pectin_lyase_fold/virulence"/>
</dbReference>
<evidence type="ECO:0000259" key="9">
    <source>
        <dbReference type="Pfam" id="PF13229"/>
    </source>
</evidence>
<comment type="caution">
    <text evidence="10">The sequence shown here is derived from an EMBL/GenBank/DDBJ whole genome shotgun (WGS) entry which is preliminary data.</text>
</comment>
<dbReference type="PANTHER" id="PTHR11319">
    <property type="entry name" value="G PROTEIN-COUPLED RECEPTOR-RELATED"/>
    <property type="match status" value="1"/>
</dbReference>
<sequence length="346" mass="35502">MARQRLAAPAHGFAMLVAVQVAMVAALLALGYGSEMASARRVTAEQGLAAAINSTAKATRPVVVTITEDIVLTGSLPLILGPIVIKGACGGRKCVIDGAGKYGIFQAYAAPPQCSVTIENLILRNAAEGAVYSKCDLKLTRVHFAKNKGSSAAAVGNGLAKWHIEDCLFEKNSASGAGGALYVSAAGRGRLVRTTFRSNRAGQDGGAVYIFGQVANAYVLDRVTLDSNTAGKSGGGLFVVGTASGAPKVFVSGCKFTKNVAAGGPGGALALSYLLDARICHTSIAGGRNSAKDGQGNDLALLDGNYFPQMTVSFCPANPNSLSLFVTPVPRLPIVRQNCAVCALPR</sequence>
<dbReference type="AlphaFoldDB" id="A0A388KE73"/>
<feature type="domain" description="Right handed beta helix" evidence="9">
    <location>
        <begin position="87"/>
        <end position="255"/>
    </location>
</feature>
<evidence type="ECO:0000256" key="1">
    <source>
        <dbReference type="ARBA" id="ARBA00004196"/>
    </source>
</evidence>
<dbReference type="EMBL" id="BFEA01000099">
    <property type="protein sequence ID" value="GBG68349.1"/>
    <property type="molecule type" value="Genomic_DNA"/>
</dbReference>
<dbReference type="OrthoDB" id="2013794at2759"/>
<organism evidence="10 11">
    <name type="scientific">Chara braunii</name>
    <name type="common">Braun's stonewort</name>
    <dbReference type="NCBI Taxonomy" id="69332"/>
    <lineage>
        <taxon>Eukaryota</taxon>
        <taxon>Viridiplantae</taxon>
        <taxon>Streptophyta</taxon>
        <taxon>Charophyceae</taxon>
        <taxon>Charales</taxon>
        <taxon>Characeae</taxon>
        <taxon>Chara</taxon>
    </lineage>
</organism>
<dbReference type="PANTHER" id="PTHR11319:SF35">
    <property type="entry name" value="OUTER MEMBRANE PROTEIN PMPC-RELATED"/>
    <property type="match status" value="1"/>
</dbReference>
<evidence type="ECO:0000313" key="10">
    <source>
        <dbReference type="EMBL" id="GBG68349.1"/>
    </source>
</evidence>
<name>A0A388KE73_CHABU</name>
<dbReference type="InterPro" id="IPR012334">
    <property type="entry name" value="Pectin_lyas_fold"/>
</dbReference>
<dbReference type="Proteomes" id="UP000265515">
    <property type="component" value="Unassembled WGS sequence"/>
</dbReference>
<proteinExistence type="predicted"/>
<protein>
    <recommendedName>
        <fullName evidence="9">Right handed beta helix domain-containing protein</fullName>
    </recommendedName>
</protein>
<keyword evidence="7" id="KW-0998">Cell outer membrane</keyword>
<dbReference type="SUPFAM" id="SSF51126">
    <property type="entry name" value="Pectin lyase-like"/>
    <property type="match status" value="1"/>
</dbReference>
<keyword evidence="5" id="KW-0732">Signal</keyword>
<dbReference type="Gene3D" id="2.160.20.10">
    <property type="entry name" value="Single-stranded right-handed beta-helix, Pectin lyase-like"/>
    <property type="match status" value="1"/>
</dbReference>
<keyword evidence="4" id="KW-0964">Secreted</keyword>
<evidence type="ECO:0000256" key="5">
    <source>
        <dbReference type="ARBA" id="ARBA00022729"/>
    </source>
</evidence>
<keyword evidence="8" id="KW-1133">Transmembrane helix</keyword>